<dbReference type="Proteomes" id="UP000199656">
    <property type="component" value="Unassembled WGS sequence"/>
</dbReference>
<dbReference type="RefSeq" id="WP_139169956.1">
    <property type="nucleotide sequence ID" value="NZ_BKAT01000005.1"/>
</dbReference>
<feature type="chain" id="PRO_5011507720" description="CcmD family protein" evidence="3">
    <location>
        <begin position="22"/>
        <end position="118"/>
    </location>
</feature>
<evidence type="ECO:0000256" key="2">
    <source>
        <dbReference type="SAM" id="Phobius"/>
    </source>
</evidence>
<proteinExistence type="predicted"/>
<gene>
    <name evidence="4" type="ORF">SAMN05660909_01199</name>
</gene>
<evidence type="ECO:0000256" key="1">
    <source>
        <dbReference type="SAM" id="MobiDB-lite"/>
    </source>
</evidence>
<feature type="transmembrane region" description="Helical" evidence="2">
    <location>
        <begin position="81"/>
        <end position="104"/>
    </location>
</feature>
<evidence type="ECO:0000313" key="4">
    <source>
        <dbReference type="EMBL" id="SEA22497.1"/>
    </source>
</evidence>
<dbReference type="STRING" id="408074.SAMN05660909_01199"/>
<reference evidence="5" key="1">
    <citation type="submission" date="2016-10" db="EMBL/GenBank/DDBJ databases">
        <authorList>
            <person name="Varghese N."/>
            <person name="Submissions S."/>
        </authorList>
    </citation>
    <scope>NUCLEOTIDE SEQUENCE [LARGE SCALE GENOMIC DNA]</scope>
    <source>
        <strain evidence="5">DSM 23920</strain>
    </source>
</reference>
<keyword evidence="5" id="KW-1185">Reference proteome</keyword>
<dbReference type="OrthoDB" id="955119at2"/>
<name>A0A1H3ZFR5_9BACT</name>
<keyword evidence="2" id="KW-1133">Transmembrane helix</keyword>
<accession>A0A1H3ZFR5</accession>
<sequence>MSNKTSLLLLLLLLITFKTRAALPEESKTLIGVHAVPPSDVSRPVSSPVQEEASKTPAGDTPALRPLEKEPSLMPMTISNFPFVAAYIILVTIIIILLVFLVNLKNYEKHMEDKRKEQ</sequence>
<keyword evidence="2" id="KW-0472">Membrane</keyword>
<protein>
    <recommendedName>
        <fullName evidence="6">CcmD family protein</fullName>
    </recommendedName>
</protein>
<organism evidence="4 5">
    <name type="scientific">Chitinophaga terrae</name>
    <name type="common">ex Kim and Jung 2007</name>
    <dbReference type="NCBI Taxonomy" id="408074"/>
    <lineage>
        <taxon>Bacteria</taxon>
        <taxon>Pseudomonadati</taxon>
        <taxon>Bacteroidota</taxon>
        <taxon>Chitinophagia</taxon>
        <taxon>Chitinophagales</taxon>
        <taxon>Chitinophagaceae</taxon>
        <taxon>Chitinophaga</taxon>
    </lineage>
</organism>
<dbReference type="EMBL" id="FNRL01000004">
    <property type="protein sequence ID" value="SEA22497.1"/>
    <property type="molecule type" value="Genomic_DNA"/>
</dbReference>
<evidence type="ECO:0000256" key="3">
    <source>
        <dbReference type="SAM" id="SignalP"/>
    </source>
</evidence>
<evidence type="ECO:0000313" key="5">
    <source>
        <dbReference type="Proteomes" id="UP000199656"/>
    </source>
</evidence>
<keyword evidence="3" id="KW-0732">Signal</keyword>
<dbReference type="AlphaFoldDB" id="A0A1H3ZFR5"/>
<feature type="compositionally biased region" description="Low complexity" evidence="1">
    <location>
        <begin position="38"/>
        <end position="49"/>
    </location>
</feature>
<evidence type="ECO:0008006" key="6">
    <source>
        <dbReference type="Google" id="ProtNLM"/>
    </source>
</evidence>
<feature type="signal peptide" evidence="3">
    <location>
        <begin position="1"/>
        <end position="21"/>
    </location>
</feature>
<feature type="region of interest" description="Disordered" evidence="1">
    <location>
        <begin position="38"/>
        <end position="67"/>
    </location>
</feature>
<keyword evidence="2" id="KW-0812">Transmembrane</keyword>